<dbReference type="GO" id="GO:0016616">
    <property type="term" value="F:oxidoreductase activity, acting on the CH-OH group of donors, NAD or NADP as acceptor"/>
    <property type="evidence" value="ECO:0007669"/>
    <property type="project" value="UniProtKB-ARBA"/>
</dbReference>
<dbReference type="RefSeq" id="WP_241711982.1">
    <property type="nucleotide sequence ID" value="NZ_JALBUF010000001.1"/>
</dbReference>
<dbReference type="InterPro" id="IPR002347">
    <property type="entry name" value="SDR_fam"/>
</dbReference>
<proteinExistence type="inferred from homology"/>
<reference evidence="4" key="1">
    <citation type="submission" date="2022-03" db="EMBL/GenBank/DDBJ databases">
        <title>Draft Genome Sequence of Firmicute Strain S0AB, a Heterotrophic Iron/Sulfur-Oxidizing Extreme Acidophile.</title>
        <authorList>
            <person name="Vergara E."/>
            <person name="Pakostova E."/>
            <person name="Johnson D.B."/>
            <person name="Holmes D.S."/>
        </authorList>
    </citation>
    <scope>NUCLEOTIDE SEQUENCE</scope>
    <source>
        <strain evidence="4">S0AB</strain>
    </source>
</reference>
<evidence type="ECO:0000313" key="5">
    <source>
        <dbReference type="Proteomes" id="UP001139263"/>
    </source>
</evidence>
<dbReference type="Gene3D" id="3.40.50.720">
    <property type="entry name" value="NAD(P)-binding Rossmann-like Domain"/>
    <property type="match status" value="1"/>
</dbReference>
<dbReference type="FunFam" id="3.40.50.720:FF:000047">
    <property type="entry name" value="NADP-dependent L-serine/L-allo-threonine dehydrogenase"/>
    <property type="match status" value="1"/>
</dbReference>
<dbReference type="PRINTS" id="PR00080">
    <property type="entry name" value="SDRFAMILY"/>
</dbReference>
<evidence type="ECO:0000256" key="2">
    <source>
        <dbReference type="ARBA" id="ARBA00023002"/>
    </source>
</evidence>
<dbReference type="PROSITE" id="PS00061">
    <property type="entry name" value="ADH_SHORT"/>
    <property type="match status" value="1"/>
</dbReference>
<dbReference type="PANTHER" id="PTHR43115:SF4">
    <property type="entry name" value="DEHYDROGENASE_REDUCTASE SDR FAMILY MEMBER 11"/>
    <property type="match status" value="1"/>
</dbReference>
<dbReference type="PRINTS" id="PR00081">
    <property type="entry name" value="GDHRDH"/>
</dbReference>
<comment type="similarity">
    <text evidence="1 3">Belongs to the short-chain dehydrogenases/reductases (SDR) family.</text>
</comment>
<organism evidence="4 5">
    <name type="scientific">Sulfoacidibacillus ferrooxidans</name>
    <dbReference type="NCBI Taxonomy" id="2005001"/>
    <lineage>
        <taxon>Bacteria</taxon>
        <taxon>Bacillati</taxon>
        <taxon>Bacillota</taxon>
        <taxon>Bacilli</taxon>
        <taxon>Bacillales</taxon>
        <taxon>Alicyclobacillaceae</taxon>
        <taxon>Sulfoacidibacillus</taxon>
    </lineage>
</organism>
<keyword evidence="5" id="KW-1185">Reference proteome</keyword>
<sequence>MIQDKVVVITGASSGIGQATALQLAKDGAKVVLSARRTDRLEKTVQEIVQSGGIASYFAADVISKTDVQALADFAMHTYGRIDVWVNNAGLMPLSYLNKRKIDEWETMVDVNIKGVLYGIAAAIPIMEQQHSGHIINVSSVAGHRVGMAGAVYSGTKFAVRAITEGLRMELSPTANIRATIISPGLVETELLTTITDEDALIALKARASSALQSQDIANAIAYAVDQPEWASVNEIVIRPTTQPS</sequence>
<dbReference type="PANTHER" id="PTHR43115">
    <property type="entry name" value="DEHYDROGENASE/REDUCTASE SDR FAMILY MEMBER 11"/>
    <property type="match status" value="1"/>
</dbReference>
<accession>A0A9X1V6X8</accession>
<evidence type="ECO:0000313" key="4">
    <source>
        <dbReference type="EMBL" id="MCI0182384.1"/>
    </source>
</evidence>
<dbReference type="InterPro" id="IPR036291">
    <property type="entry name" value="NAD(P)-bd_dom_sf"/>
</dbReference>
<dbReference type="InterPro" id="IPR020904">
    <property type="entry name" value="Sc_DH/Rdtase_CS"/>
</dbReference>
<comment type="caution">
    <text evidence="4">The sequence shown here is derived from an EMBL/GenBank/DDBJ whole genome shotgun (WGS) entry which is preliminary data.</text>
</comment>
<gene>
    <name evidence="4" type="ORF">MM817_00643</name>
</gene>
<keyword evidence="2 4" id="KW-0560">Oxidoreductase</keyword>
<dbReference type="EC" id="1.-.-.-" evidence="4"/>
<dbReference type="Proteomes" id="UP001139263">
    <property type="component" value="Unassembled WGS sequence"/>
</dbReference>
<evidence type="ECO:0000256" key="1">
    <source>
        <dbReference type="ARBA" id="ARBA00006484"/>
    </source>
</evidence>
<dbReference type="EMBL" id="JALBUF010000001">
    <property type="protein sequence ID" value="MCI0182384.1"/>
    <property type="molecule type" value="Genomic_DNA"/>
</dbReference>
<dbReference type="SUPFAM" id="SSF51735">
    <property type="entry name" value="NAD(P)-binding Rossmann-fold domains"/>
    <property type="match status" value="1"/>
</dbReference>
<evidence type="ECO:0000256" key="3">
    <source>
        <dbReference type="RuleBase" id="RU000363"/>
    </source>
</evidence>
<protein>
    <submittedName>
        <fullName evidence="4">Oxidoreductase</fullName>
        <ecNumber evidence="4">1.-.-.-</ecNumber>
    </submittedName>
</protein>
<dbReference type="AlphaFoldDB" id="A0A9X1V6X8"/>
<name>A0A9X1V6X8_9BACL</name>
<dbReference type="Pfam" id="PF00106">
    <property type="entry name" value="adh_short"/>
    <property type="match status" value="1"/>
</dbReference>